<organism evidence="1 2">
    <name type="scientific">Durusdinium trenchii</name>
    <dbReference type="NCBI Taxonomy" id="1381693"/>
    <lineage>
        <taxon>Eukaryota</taxon>
        <taxon>Sar</taxon>
        <taxon>Alveolata</taxon>
        <taxon>Dinophyceae</taxon>
        <taxon>Suessiales</taxon>
        <taxon>Symbiodiniaceae</taxon>
        <taxon>Durusdinium</taxon>
    </lineage>
</organism>
<comment type="caution">
    <text evidence="1">The sequence shown here is derived from an EMBL/GenBank/DDBJ whole genome shotgun (WGS) entry which is preliminary data.</text>
</comment>
<reference evidence="1 2" key="1">
    <citation type="submission" date="2024-02" db="EMBL/GenBank/DDBJ databases">
        <authorList>
            <person name="Chen Y."/>
            <person name="Shah S."/>
            <person name="Dougan E. K."/>
            <person name="Thang M."/>
            <person name="Chan C."/>
        </authorList>
    </citation>
    <scope>NUCLEOTIDE SEQUENCE [LARGE SCALE GENOMIC DNA]</scope>
</reference>
<proteinExistence type="predicted"/>
<evidence type="ECO:0000313" key="1">
    <source>
        <dbReference type="EMBL" id="CAK9014243.1"/>
    </source>
</evidence>
<gene>
    <name evidence="1" type="ORF">SCF082_LOCUS12264</name>
</gene>
<name>A0ABP0JIS2_9DINO</name>
<accession>A0ABP0JIS2</accession>
<dbReference type="Proteomes" id="UP001642464">
    <property type="component" value="Unassembled WGS sequence"/>
</dbReference>
<sequence>MSSMQMVIGTAQSAVLTDLLHYSKVRVLHFDQGAERQSLRVPTTVPCLGAYFADSAVSMPRRPRKPSAFLAKKDANRRDAKMGSRCAPDPAAAAEWLEELKKYSDVALPNTALSESEVLIFFVAIIFGLFTCIMACDQVSNITSNTTGIDVMKGKDKEAVQRPWRESVQEVMGRGPSWRWLLPTPLRHTTL</sequence>
<dbReference type="EMBL" id="CAXAMM010007447">
    <property type="protein sequence ID" value="CAK9014243.1"/>
    <property type="molecule type" value="Genomic_DNA"/>
</dbReference>
<protein>
    <submittedName>
        <fullName evidence="1">Uncharacterized protein</fullName>
    </submittedName>
</protein>
<keyword evidence="2" id="KW-1185">Reference proteome</keyword>
<evidence type="ECO:0000313" key="2">
    <source>
        <dbReference type="Proteomes" id="UP001642464"/>
    </source>
</evidence>